<name>A0A9D4CL19_DREPO</name>
<reference evidence="1" key="2">
    <citation type="submission" date="2020-11" db="EMBL/GenBank/DDBJ databases">
        <authorList>
            <person name="McCartney M.A."/>
            <person name="Auch B."/>
            <person name="Kono T."/>
            <person name="Mallez S."/>
            <person name="Becker A."/>
            <person name="Gohl D.M."/>
            <person name="Silverstein K.A.T."/>
            <person name="Koren S."/>
            <person name="Bechman K.B."/>
            <person name="Herman A."/>
            <person name="Abrahante J.E."/>
            <person name="Garbe J."/>
        </authorList>
    </citation>
    <scope>NUCLEOTIDE SEQUENCE</scope>
    <source>
        <strain evidence="1">Duluth1</strain>
        <tissue evidence="1">Whole animal</tissue>
    </source>
</reference>
<proteinExistence type="predicted"/>
<accession>A0A9D4CL19</accession>
<sequence length="52" mass="6597">MAMIHHVRRQDRRIMHDEVHRDQINTDKNMFIKIIIKKFDRDPRHLHFLFMD</sequence>
<gene>
    <name evidence="1" type="ORF">DPMN_053267</name>
</gene>
<dbReference type="Proteomes" id="UP000828390">
    <property type="component" value="Unassembled WGS sequence"/>
</dbReference>
<keyword evidence="2" id="KW-1185">Reference proteome</keyword>
<evidence type="ECO:0000313" key="2">
    <source>
        <dbReference type="Proteomes" id="UP000828390"/>
    </source>
</evidence>
<evidence type="ECO:0000313" key="1">
    <source>
        <dbReference type="EMBL" id="KAH3727335.1"/>
    </source>
</evidence>
<organism evidence="1 2">
    <name type="scientific">Dreissena polymorpha</name>
    <name type="common">Zebra mussel</name>
    <name type="synonym">Mytilus polymorpha</name>
    <dbReference type="NCBI Taxonomy" id="45954"/>
    <lineage>
        <taxon>Eukaryota</taxon>
        <taxon>Metazoa</taxon>
        <taxon>Spiralia</taxon>
        <taxon>Lophotrochozoa</taxon>
        <taxon>Mollusca</taxon>
        <taxon>Bivalvia</taxon>
        <taxon>Autobranchia</taxon>
        <taxon>Heteroconchia</taxon>
        <taxon>Euheterodonta</taxon>
        <taxon>Imparidentia</taxon>
        <taxon>Neoheterodontei</taxon>
        <taxon>Myida</taxon>
        <taxon>Dreissenoidea</taxon>
        <taxon>Dreissenidae</taxon>
        <taxon>Dreissena</taxon>
    </lineage>
</organism>
<dbReference type="AlphaFoldDB" id="A0A9D4CL19"/>
<protein>
    <submittedName>
        <fullName evidence="1">Uncharacterized protein</fullName>
    </submittedName>
</protein>
<reference evidence="1" key="1">
    <citation type="journal article" date="2019" name="bioRxiv">
        <title>The Genome of the Zebra Mussel, Dreissena polymorpha: A Resource for Invasive Species Research.</title>
        <authorList>
            <person name="McCartney M.A."/>
            <person name="Auch B."/>
            <person name="Kono T."/>
            <person name="Mallez S."/>
            <person name="Zhang Y."/>
            <person name="Obille A."/>
            <person name="Becker A."/>
            <person name="Abrahante J.E."/>
            <person name="Garbe J."/>
            <person name="Badalamenti J.P."/>
            <person name="Herman A."/>
            <person name="Mangelson H."/>
            <person name="Liachko I."/>
            <person name="Sullivan S."/>
            <person name="Sone E.D."/>
            <person name="Koren S."/>
            <person name="Silverstein K.A.T."/>
            <person name="Beckman K.B."/>
            <person name="Gohl D.M."/>
        </authorList>
    </citation>
    <scope>NUCLEOTIDE SEQUENCE</scope>
    <source>
        <strain evidence="1">Duluth1</strain>
        <tissue evidence="1">Whole animal</tissue>
    </source>
</reference>
<comment type="caution">
    <text evidence="1">The sequence shown here is derived from an EMBL/GenBank/DDBJ whole genome shotgun (WGS) entry which is preliminary data.</text>
</comment>
<dbReference type="EMBL" id="JAIWYP010000012">
    <property type="protein sequence ID" value="KAH3727335.1"/>
    <property type="molecule type" value="Genomic_DNA"/>
</dbReference>